<dbReference type="InterPro" id="IPR004839">
    <property type="entry name" value="Aminotransferase_I/II_large"/>
</dbReference>
<dbReference type="InterPro" id="IPR015422">
    <property type="entry name" value="PyrdxlP-dep_Trfase_small"/>
</dbReference>
<comment type="subunit">
    <text evidence="3">Homodimer.</text>
</comment>
<comment type="similarity">
    <text evidence="2">Belongs to the class-I pyridoxal-phosphate-dependent aminotransferase family.</text>
</comment>
<dbReference type="InterPro" id="IPR015421">
    <property type="entry name" value="PyrdxlP-dep_Trfase_major"/>
</dbReference>
<proteinExistence type="inferred from homology"/>
<accession>A0A516H261</accession>
<sequence length="413" mass="45554">MSESVFPGLSLGVQELRASEIRELLKLIARPEIISFAGGIPDPAIFPLEAIGASYQRVLADPAQAKEAFQYSISEGYVPLREWIAGYLKTHGIETGIERILITSGAQQAIDFLGRALINPGDSVVVTSPSYLGAIQVFNTYQPKFLSVPMDNEGVLLDQLEAAFKQKPKFFYLTPDFCNPAGITTSLARREAILELAHQYGVAILEDSPYEELRYENQRIPSFAALEQRYLAGPDSDGRRLVVYIGSLSKVLTPALRIGWINADPSLINKLVLLKQASDLHCSTINQMVACDIAKASHAGQVQKLRKAYKERRDVMLEALERCLPKEVSFTRPDGGMFIWLEFPEGIDGAELLAEAVKDTHVAFVPGSAFYATDAKRNTARLSFSLGEPARIREGIERLAALLQNKLRSNRAA</sequence>
<dbReference type="SUPFAM" id="SSF53383">
    <property type="entry name" value="PLP-dependent transferases"/>
    <property type="match status" value="1"/>
</dbReference>
<evidence type="ECO:0000313" key="8">
    <source>
        <dbReference type="EMBL" id="QDO97861.1"/>
    </source>
</evidence>
<feature type="domain" description="Aminotransferase class I/classII large" evidence="7">
    <location>
        <begin position="63"/>
        <end position="399"/>
    </location>
</feature>
<dbReference type="CDD" id="cd00609">
    <property type="entry name" value="AAT_like"/>
    <property type="match status" value="1"/>
</dbReference>
<dbReference type="KEGG" id="fer:FNB15_11545"/>
<protein>
    <submittedName>
        <fullName evidence="8">PLP-dependent aminotransferase family protein</fullName>
    </submittedName>
</protein>
<dbReference type="AlphaFoldDB" id="A0A516H261"/>
<name>A0A516H261_9PROT</name>
<keyword evidence="5 8" id="KW-0808">Transferase</keyword>
<dbReference type="PANTHER" id="PTHR42790">
    <property type="entry name" value="AMINOTRANSFERASE"/>
    <property type="match status" value="1"/>
</dbReference>
<evidence type="ECO:0000256" key="1">
    <source>
        <dbReference type="ARBA" id="ARBA00001933"/>
    </source>
</evidence>
<dbReference type="GO" id="GO:0030170">
    <property type="term" value="F:pyridoxal phosphate binding"/>
    <property type="evidence" value="ECO:0007669"/>
    <property type="project" value="InterPro"/>
</dbReference>
<dbReference type="FunFam" id="3.40.640.10:FF:000053">
    <property type="entry name" value="Aminotransferase, class I"/>
    <property type="match status" value="1"/>
</dbReference>
<reference evidence="8 9" key="1">
    <citation type="submission" date="2019-07" db="EMBL/GenBank/DDBJ databases">
        <title>Genome sequencing for Ferrovibrio sp. K5.</title>
        <authorList>
            <person name="Park S.-J."/>
        </authorList>
    </citation>
    <scope>NUCLEOTIDE SEQUENCE [LARGE SCALE GENOMIC DNA]</scope>
    <source>
        <strain evidence="8 9">K5</strain>
    </source>
</reference>
<evidence type="ECO:0000256" key="6">
    <source>
        <dbReference type="ARBA" id="ARBA00022898"/>
    </source>
</evidence>
<keyword evidence="4 8" id="KW-0032">Aminotransferase</keyword>
<dbReference type="Proteomes" id="UP000317496">
    <property type="component" value="Chromosome"/>
</dbReference>
<evidence type="ECO:0000259" key="7">
    <source>
        <dbReference type="Pfam" id="PF00155"/>
    </source>
</evidence>
<dbReference type="GO" id="GO:0008483">
    <property type="term" value="F:transaminase activity"/>
    <property type="evidence" value="ECO:0007669"/>
    <property type="project" value="UniProtKB-KW"/>
</dbReference>
<gene>
    <name evidence="8" type="ORF">FNB15_11545</name>
</gene>
<dbReference type="OrthoDB" id="9804020at2"/>
<comment type="cofactor">
    <cofactor evidence="1">
        <name>pyridoxal 5'-phosphate</name>
        <dbReference type="ChEBI" id="CHEBI:597326"/>
    </cofactor>
</comment>
<dbReference type="InterPro" id="IPR050859">
    <property type="entry name" value="Class-I_PLP-dep_aminotransf"/>
</dbReference>
<evidence type="ECO:0000256" key="3">
    <source>
        <dbReference type="ARBA" id="ARBA00011738"/>
    </source>
</evidence>
<evidence type="ECO:0000256" key="2">
    <source>
        <dbReference type="ARBA" id="ARBA00007441"/>
    </source>
</evidence>
<dbReference type="RefSeq" id="WP_144068842.1">
    <property type="nucleotide sequence ID" value="NZ_CP041636.1"/>
</dbReference>
<keyword evidence="9" id="KW-1185">Reference proteome</keyword>
<dbReference type="Gene3D" id="3.40.640.10">
    <property type="entry name" value="Type I PLP-dependent aspartate aminotransferase-like (Major domain)"/>
    <property type="match status" value="1"/>
</dbReference>
<evidence type="ECO:0000256" key="4">
    <source>
        <dbReference type="ARBA" id="ARBA00022576"/>
    </source>
</evidence>
<dbReference type="Gene3D" id="3.90.1150.10">
    <property type="entry name" value="Aspartate Aminotransferase, domain 1"/>
    <property type="match status" value="1"/>
</dbReference>
<dbReference type="PANTHER" id="PTHR42790:SF19">
    <property type="entry name" value="KYNURENINE_ALPHA-AMINOADIPATE AMINOTRANSFERASE, MITOCHONDRIAL"/>
    <property type="match status" value="1"/>
</dbReference>
<evidence type="ECO:0000313" key="9">
    <source>
        <dbReference type="Proteomes" id="UP000317496"/>
    </source>
</evidence>
<dbReference type="EMBL" id="CP041636">
    <property type="protein sequence ID" value="QDO97861.1"/>
    <property type="molecule type" value="Genomic_DNA"/>
</dbReference>
<keyword evidence="6" id="KW-0663">Pyridoxal phosphate</keyword>
<dbReference type="Pfam" id="PF00155">
    <property type="entry name" value="Aminotran_1_2"/>
    <property type="match status" value="1"/>
</dbReference>
<organism evidence="8 9">
    <name type="scientific">Ferrovibrio terrae</name>
    <dbReference type="NCBI Taxonomy" id="2594003"/>
    <lineage>
        <taxon>Bacteria</taxon>
        <taxon>Pseudomonadati</taxon>
        <taxon>Pseudomonadota</taxon>
        <taxon>Alphaproteobacteria</taxon>
        <taxon>Rhodospirillales</taxon>
        <taxon>Rhodospirillaceae</taxon>
        <taxon>Ferrovibrio</taxon>
    </lineage>
</organism>
<dbReference type="InterPro" id="IPR015424">
    <property type="entry name" value="PyrdxlP-dep_Trfase"/>
</dbReference>
<evidence type="ECO:0000256" key="5">
    <source>
        <dbReference type="ARBA" id="ARBA00022679"/>
    </source>
</evidence>
<dbReference type="GO" id="GO:1901605">
    <property type="term" value="P:alpha-amino acid metabolic process"/>
    <property type="evidence" value="ECO:0007669"/>
    <property type="project" value="TreeGrafter"/>
</dbReference>